<dbReference type="SUPFAM" id="SSF47353">
    <property type="entry name" value="Retrovirus capsid dimerization domain-like"/>
    <property type="match status" value="1"/>
</dbReference>
<dbReference type="RefSeq" id="XP_054831842.1">
    <property type="nucleotide sequence ID" value="XM_054975867.1"/>
</dbReference>
<dbReference type="SMART" id="SM00431">
    <property type="entry name" value="SCAN"/>
    <property type="match status" value="1"/>
</dbReference>
<dbReference type="Gene3D" id="1.10.4020.10">
    <property type="entry name" value="DNA breaking-rejoining enzymes"/>
    <property type="match status" value="1"/>
</dbReference>
<dbReference type="KEGG" id="emc:129327323"/>
<dbReference type="InterPro" id="IPR038269">
    <property type="entry name" value="SCAN_sf"/>
</dbReference>
<evidence type="ECO:0000313" key="5">
    <source>
        <dbReference type="RefSeq" id="XP_054831843.1"/>
    </source>
</evidence>
<dbReference type="Pfam" id="PF02023">
    <property type="entry name" value="SCAN"/>
    <property type="match status" value="1"/>
</dbReference>
<sequence>MSVGEGAGTLLPTVKENLDAFKLCSDIEGTKAPRILHVGSVGELQNIISPHHIKKEPEDGEQQCWETQWQEFLGSLQAPHSVWGNTQMSEEPTPWEDAKAFLDSFEQVALACRWPQEKWVTLLLPAFSGEAKQAFSSLRVRDTKDYGKVKATILQAAAIAREKQRQRFRQLCYQEADGPRAVYGQLQQLCHQWLKAERHSKEEILELLILEQFLTVLPQEMQSWVREHGPETCIQAVALAEDFLLKQKEAIKPEQQVPEGAQEVVSCVPPPDNWDFDIEVKQEWEGEDRLLGGL</sequence>
<gene>
    <name evidence="4 5" type="primary">LOC129327323</name>
</gene>
<dbReference type="CDD" id="cd07936">
    <property type="entry name" value="SCAN"/>
    <property type="match status" value="1"/>
</dbReference>
<reference evidence="4 5" key="1">
    <citation type="submission" date="2025-04" db="UniProtKB">
        <authorList>
            <consortium name="RefSeq"/>
        </authorList>
    </citation>
    <scope>IDENTIFICATION</scope>
    <source>
        <tissue evidence="4 5">Blood</tissue>
    </source>
</reference>
<feature type="domain" description="SCAN box" evidence="2">
    <location>
        <begin position="165"/>
        <end position="243"/>
    </location>
</feature>
<organism evidence="3 5">
    <name type="scientific">Eublepharis macularius</name>
    <name type="common">Leopard gecko</name>
    <name type="synonym">Cyrtodactylus macularius</name>
    <dbReference type="NCBI Taxonomy" id="481883"/>
    <lineage>
        <taxon>Eukaryota</taxon>
        <taxon>Metazoa</taxon>
        <taxon>Chordata</taxon>
        <taxon>Craniata</taxon>
        <taxon>Vertebrata</taxon>
        <taxon>Euteleostomi</taxon>
        <taxon>Lepidosauria</taxon>
        <taxon>Squamata</taxon>
        <taxon>Bifurcata</taxon>
        <taxon>Gekkota</taxon>
        <taxon>Eublepharidae</taxon>
        <taxon>Eublepharinae</taxon>
        <taxon>Eublepharis</taxon>
    </lineage>
</organism>
<evidence type="ECO:0000313" key="4">
    <source>
        <dbReference type="RefSeq" id="XP_054831842.1"/>
    </source>
</evidence>
<proteinExistence type="predicted"/>
<dbReference type="PANTHER" id="PTHR45935:SF15">
    <property type="entry name" value="SCAN BOX DOMAIN-CONTAINING PROTEIN"/>
    <property type="match status" value="1"/>
</dbReference>
<dbReference type="PANTHER" id="PTHR45935">
    <property type="entry name" value="PROTEIN ZBED8-RELATED"/>
    <property type="match status" value="1"/>
</dbReference>
<accession>A0AA97KVS2</accession>
<dbReference type="FunFam" id="1.10.4020.10:FF:000001">
    <property type="entry name" value="zinc finger protein 263 isoform X1"/>
    <property type="match status" value="1"/>
</dbReference>
<dbReference type="InterPro" id="IPR003309">
    <property type="entry name" value="SCAN_dom"/>
</dbReference>
<dbReference type="InterPro" id="IPR050916">
    <property type="entry name" value="SCAN-C2H2_zinc_finger"/>
</dbReference>
<dbReference type="PROSITE" id="PS50804">
    <property type="entry name" value="SCAN_BOX"/>
    <property type="match status" value="1"/>
</dbReference>
<name>A0AA97KVS2_EUBMA</name>
<protein>
    <submittedName>
        <fullName evidence="4 5">Neurotrophin receptor-interacting factor 1-like</fullName>
    </submittedName>
</protein>
<evidence type="ECO:0000256" key="1">
    <source>
        <dbReference type="ARBA" id="ARBA00023242"/>
    </source>
</evidence>
<dbReference type="GeneID" id="129327323"/>
<dbReference type="Proteomes" id="UP001190640">
    <property type="component" value="Chromosome 4"/>
</dbReference>
<evidence type="ECO:0000313" key="3">
    <source>
        <dbReference type="Proteomes" id="UP001190640"/>
    </source>
</evidence>
<keyword evidence="3" id="KW-1185">Reference proteome</keyword>
<keyword evidence="1" id="KW-0539">Nucleus</keyword>
<evidence type="ECO:0000259" key="2">
    <source>
        <dbReference type="PROSITE" id="PS50804"/>
    </source>
</evidence>
<dbReference type="AlphaFoldDB" id="A0AA97KVS2"/>
<dbReference type="RefSeq" id="XP_054831843.1">
    <property type="nucleotide sequence ID" value="XM_054975868.1"/>
</dbReference>